<feature type="domain" description="WYL" evidence="1">
    <location>
        <begin position="143"/>
        <end position="208"/>
    </location>
</feature>
<reference evidence="3 4" key="1">
    <citation type="submission" date="2019-02" db="EMBL/GenBank/DDBJ databases">
        <title>Marinobacter halodurans sp. nov., a marine bacterium isolated from sea tidal flat.</title>
        <authorList>
            <person name="Yoo Y."/>
            <person name="Lee D.W."/>
            <person name="Kim B.S."/>
            <person name="Kim J.-J."/>
        </authorList>
    </citation>
    <scope>NUCLEOTIDE SEQUENCE [LARGE SCALE GENOMIC DNA]</scope>
    <source>
        <strain evidence="3 4">YJ-S3-2</strain>
    </source>
</reference>
<gene>
    <name evidence="3" type="ORF">EZI54_12180</name>
</gene>
<dbReference type="EMBL" id="SJDL01000017">
    <property type="protein sequence ID" value="TBW55206.1"/>
    <property type="molecule type" value="Genomic_DNA"/>
</dbReference>
<dbReference type="Pfam" id="PF25583">
    <property type="entry name" value="WCX"/>
    <property type="match status" value="1"/>
</dbReference>
<comment type="caution">
    <text evidence="3">The sequence shown here is derived from an EMBL/GenBank/DDBJ whole genome shotgun (WGS) entry which is preliminary data.</text>
</comment>
<sequence>MSRFDRIYRIHDILRSARHPVPMRRFTQALEASRNTLTRDFEYLRDTLGAPLVYNRERNGHEYDPEAPVFELPGFWMNPGELYALLACEQLLEAVQPGMMAHRLAPLKERIRHLLGETGHDAERISERIQVQPMQVRNSARRVFDPVAEATLCAKVLDISYHGRSNASATRRRVHPQRLLHYRSNWYLLAHCEQAAALRLFSLDRISHPDILDEAAIPVAAADLDAYTSSSFGIFGGEPKGIAHLRFSDHAAQWVADEQWHPDQSGEWRSDGFHLEVPYADTRELVMDILRYGADVEVMGPGELRDEVVERVRKMAGLYC</sequence>
<proteinExistence type="predicted"/>
<dbReference type="InterPro" id="IPR026881">
    <property type="entry name" value="WYL_dom"/>
</dbReference>
<dbReference type="InterPro" id="IPR057727">
    <property type="entry name" value="WCX_dom"/>
</dbReference>
<feature type="domain" description="WCX" evidence="2">
    <location>
        <begin position="243"/>
        <end position="316"/>
    </location>
</feature>
<evidence type="ECO:0000313" key="4">
    <source>
        <dbReference type="Proteomes" id="UP000313645"/>
    </source>
</evidence>
<name>A0ABY1ZJM8_9GAMM</name>
<dbReference type="InterPro" id="IPR051534">
    <property type="entry name" value="CBASS_pafABC_assoc_protein"/>
</dbReference>
<dbReference type="PANTHER" id="PTHR34580:SF3">
    <property type="entry name" value="PROTEIN PAFB"/>
    <property type="match status" value="1"/>
</dbReference>
<accession>A0ABY1ZJM8</accession>
<dbReference type="RefSeq" id="WP_131482161.1">
    <property type="nucleotide sequence ID" value="NZ_SJDL01000017.1"/>
</dbReference>
<dbReference type="Proteomes" id="UP000313645">
    <property type="component" value="Unassembled WGS sequence"/>
</dbReference>
<evidence type="ECO:0000259" key="2">
    <source>
        <dbReference type="Pfam" id="PF25583"/>
    </source>
</evidence>
<protein>
    <submittedName>
        <fullName evidence="3">YafY family transcriptional regulator</fullName>
    </submittedName>
</protein>
<keyword evidence="4" id="KW-1185">Reference proteome</keyword>
<dbReference type="PROSITE" id="PS52050">
    <property type="entry name" value="WYL"/>
    <property type="match status" value="1"/>
</dbReference>
<evidence type="ECO:0000259" key="1">
    <source>
        <dbReference type="Pfam" id="PF13280"/>
    </source>
</evidence>
<organism evidence="3 4">
    <name type="scientific">Marinobacter halodurans</name>
    <dbReference type="NCBI Taxonomy" id="2528979"/>
    <lineage>
        <taxon>Bacteria</taxon>
        <taxon>Pseudomonadati</taxon>
        <taxon>Pseudomonadota</taxon>
        <taxon>Gammaproteobacteria</taxon>
        <taxon>Pseudomonadales</taxon>
        <taxon>Marinobacteraceae</taxon>
        <taxon>Marinobacter</taxon>
    </lineage>
</organism>
<dbReference type="Pfam" id="PF13280">
    <property type="entry name" value="WYL"/>
    <property type="match status" value="1"/>
</dbReference>
<dbReference type="PANTHER" id="PTHR34580">
    <property type="match status" value="1"/>
</dbReference>
<evidence type="ECO:0000313" key="3">
    <source>
        <dbReference type="EMBL" id="TBW55206.1"/>
    </source>
</evidence>